<protein>
    <submittedName>
        <fullName evidence="1">Uncharacterized protein</fullName>
    </submittedName>
</protein>
<evidence type="ECO:0000313" key="1">
    <source>
        <dbReference type="EMBL" id="RNA16914.1"/>
    </source>
</evidence>
<organism evidence="1 2">
    <name type="scientific">Brachionus plicatilis</name>
    <name type="common">Marine rotifer</name>
    <name type="synonym">Brachionus muelleri</name>
    <dbReference type="NCBI Taxonomy" id="10195"/>
    <lineage>
        <taxon>Eukaryota</taxon>
        <taxon>Metazoa</taxon>
        <taxon>Spiralia</taxon>
        <taxon>Gnathifera</taxon>
        <taxon>Rotifera</taxon>
        <taxon>Eurotatoria</taxon>
        <taxon>Monogononta</taxon>
        <taxon>Pseudotrocha</taxon>
        <taxon>Ploima</taxon>
        <taxon>Brachionidae</taxon>
        <taxon>Brachionus</taxon>
    </lineage>
</organism>
<comment type="caution">
    <text evidence="1">The sequence shown here is derived from an EMBL/GenBank/DDBJ whole genome shotgun (WGS) entry which is preliminary data.</text>
</comment>
<keyword evidence="2" id="KW-1185">Reference proteome</keyword>
<proteinExistence type="predicted"/>
<dbReference type="EMBL" id="REGN01004593">
    <property type="protein sequence ID" value="RNA16914.1"/>
    <property type="molecule type" value="Genomic_DNA"/>
</dbReference>
<name>A0A3M7R0K9_BRAPC</name>
<dbReference type="Proteomes" id="UP000276133">
    <property type="component" value="Unassembled WGS sequence"/>
</dbReference>
<gene>
    <name evidence="1" type="ORF">BpHYR1_023813</name>
</gene>
<accession>A0A3M7R0K9</accession>
<evidence type="ECO:0000313" key="2">
    <source>
        <dbReference type="Proteomes" id="UP000276133"/>
    </source>
</evidence>
<reference evidence="1 2" key="1">
    <citation type="journal article" date="2018" name="Sci. Rep.">
        <title>Genomic signatures of local adaptation to the degree of environmental predictability in rotifers.</title>
        <authorList>
            <person name="Franch-Gras L."/>
            <person name="Hahn C."/>
            <person name="Garcia-Roger E.M."/>
            <person name="Carmona M.J."/>
            <person name="Serra M."/>
            <person name="Gomez A."/>
        </authorList>
    </citation>
    <scope>NUCLEOTIDE SEQUENCE [LARGE SCALE GENOMIC DNA]</scope>
    <source>
        <strain evidence="1">HYR1</strain>
    </source>
</reference>
<dbReference type="AlphaFoldDB" id="A0A3M7R0K9"/>
<sequence>MKIQFKCSHLTCVWNSFKNGLKDGLKLNFLLFLDFWICGFKLKIRLIAASCGVTTKRADFVMLAKH</sequence>